<sequence>MMSSFDLLALAMGVAAIAGIFIQLSRRGQTGALAAILTTVLMTAFASPVMAAAANDNALSDGQKALQETLKTTPQNNQYQGIEYAQAKGKPLSDREITRRVQQEIPDSVKLSVSSGSVRLSGQVSNRDMAQQVIQDIKEMPGVHEISYDLGFSS</sequence>
<dbReference type="AlphaFoldDB" id="A0A4Q7EBV7"/>
<feature type="domain" description="BON" evidence="2">
    <location>
        <begin position="93"/>
        <end position="148"/>
    </location>
</feature>
<dbReference type="Gene3D" id="3.30.1340.30">
    <property type="match status" value="1"/>
</dbReference>
<dbReference type="Pfam" id="PF04972">
    <property type="entry name" value="BON"/>
    <property type="match status" value="1"/>
</dbReference>
<dbReference type="RefSeq" id="WP_052288584.1">
    <property type="nucleotide sequence ID" value="NZ_QVFV01000002.1"/>
</dbReference>
<evidence type="ECO:0000313" key="4">
    <source>
        <dbReference type="Proteomes" id="UP000292459"/>
    </source>
</evidence>
<dbReference type="OrthoDB" id="573762at2"/>
<proteinExistence type="predicted"/>
<keyword evidence="1" id="KW-0812">Transmembrane</keyword>
<organism evidence="3 4">
    <name type="scientific">Leptolyngbya iicbica LK</name>
    <dbReference type="NCBI Taxonomy" id="2294035"/>
    <lineage>
        <taxon>Bacteria</taxon>
        <taxon>Bacillati</taxon>
        <taxon>Cyanobacteriota</taxon>
        <taxon>Cyanophyceae</taxon>
        <taxon>Leptolyngbyales</taxon>
        <taxon>Leptolyngbyaceae</taxon>
        <taxon>Leptolyngbya group</taxon>
        <taxon>Leptolyngbya</taxon>
        <taxon>Leptolyngbya iicbica</taxon>
    </lineage>
</organism>
<keyword evidence="1" id="KW-0472">Membrane</keyword>
<evidence type="ECO:0000259" key="2">
    <source>
        <dbReference type="Pfam" id="PF04972"/>
    </source>
</evidence>
<feature type="transmembrane region" description="Helical" evidence="1">
    <location>
        <begin position="31"/>
        <end position="54"/>
    </location>
</feature>
<accession>A0A4Q7EBV7</accession>
<keyword evidence="1" id="KW-1133">Transmembrane helix</keyword>
<gene>
    <name evidence="3" type="ORF">DYY88_07895</name>
</gene>
<reference evidence="3 4" key="1">
    <citation type="submission" date="2018-11" db="EMBL/GenBank/DDBJ databases">
        <title>Whole genome sequencing of an environmental sample.</title>
        <authorList>
            <person name="Sarangi A.N."/>
            <person name="Singh D."/>
            <person name="Tripathy S."/>
        </authorList>
    </citation>
    <scope>NUCLEOTIDE SEQUENCE [LARGE SCALE GENOMIC DNA]</scope>
    <source>
        <strain evidence="3 4">Lakshadweep</strain>
    </source>
</reference>
<keyword evidence="4" id="KW-1185">Reference proteome</keyword>
<name>A0A4Q7EBV7_9CYAN</name>
<dbReference type="InterPro" id="IPR007055">
    <property type="entry name" value="BON_dom"/>
</dbReference>
<comment type="caution">
    <text evidence="3">The sequence shown here is derived from an EMBL/GenBank/DDBJ whole genome shotgun (WGS) entry which is preliminary data.</text>
</comment>
<evidence type="ECO:0000313" key="3">
    <source>
        <dbReference type="EMBL" id="RZM78715.1"/>
    </source>
</evidence>
<dbReference type="Proteomes" id="UP000292459">
    <property type="component" value="Unassembled WGS sequence"/>
</dbReference>
<dbReference type="EMBL" id="QVFV01000002">
    <property type="protein sequence ID" value="RZM78715.1"/>
    <property type="molecule type" value="Genomic_DNA"/>
</dbReference>
<feature type="transmembrane region" description="Helical" evidence="1">
    <location>
        <begin position="7"/>
        <end position="25"/>
    </location>
</feature>
<protein>
    <submittedName>
        <fullName evidence="3">BON domain-containing protein</fullName>
    </submittedName>
</protein>
<evidence type="ECO:0000256" key="1">
    <source>
        <dbReference type="SAM" id="Phobius"/>
    </source>
</evidence>